<dbReference type="GO" id="GO:0046872">
    <property type="term" value="F:metal ion binding"/>
    <property type="evidence" value="ECO:0007669"/>
    <property type="project" value="UniProtKB-KW"/>
</dbReference>
<comment type="similarity">
    <text evidence="7 10">Belongs to the fluoride channel Fluc/FEX (TC 1.A.43) family.</text>
</comment>
<keyword evidence="6 10" id="KW-0407">Ion channel</keyword>
<accession>A0A285D3P1</accession>
<feature type="binding site" evidence="10">
    <location>
        <position position="66"/>
    </location>
    <ligand>
        <name>Na(+)</name>
        <dbReference type="ChEBI" id="CHEBI:29101"/>
        <note>structural</note>
    </ligand>
</feature>
<reference evidence="11 12" key="1">
    <citation type="submission" date="2017-08" db="EMBL/GenBank/DDBJ databases">
        <authorList>
            <person name="de Groot N.N."/>
        </authorList>
    </citation>
    <scope>NUCLEOTIDE SEQUENCE [LARGE SCALE GENOMIC DNA]</scope>
    <source>
        <strain evidence="11 12">JC228</strain>
    </source>
</reference>
<feature type="transmembrane region" description="Helical" evidence="10">
    <location>
        <begin position="86"/>
        <end position="107"/>
    </location>
</feature>
<evidence type="ECO:0000256" key="8">
    <source>
        <dbReference type="ARBA" id="ARBA00035585"/>
    </source>
</evidence>
<dbReference type="Proteomes" id="UP000219546">
    <property type="component" value="Unassembled WGS sequence"/>
</dbReference>
<dbReference type="HAMAP" id="MF_00454">
    <property type="entry name" value="FluC"/>
    <property type="match status" value="1"/>
</dbReference>
<keyword evidence="5 10" id="KW-0472">Membrane</keyword>
<dbReference type="OrthoDB" id="9815830at2"/>
<comment type="activity regulation">
    <text evidence="10">Na(+) is not transported, but it plays an essential structural role and its presence is essential for fluoride channel function.</text>
</comment>
<feature type="transmembrane region" description="Helical" evidence="10">
    <location>
        <begin position="58"/>
        <end position="80"/>
    </location>
</feature>
<name>A0A285D3P1_9BACI</name>
<feature type="binding site" evidence="10">
    <location>
        <position position="69"/>
    </location>
    <ligand>
        <name>Na(+)</name>
        <dbReference type="ChEBI" id="CHEBI:29101"/>
        <note>structural</note>
    </ligand>
</feature>
<evidence type="ECO:0000256" key="7">
    <source>
        <dbReference type="ARBA" id="ARBA00035120"/>
    </source>
</evidence>
<keyword evidence="10" id="KW-0813">Transport</keyword>
<dbReference type="PANTHER" id="PTHR28259:SF1">
    <property type="entry name" value="FLUORIDE EXPORT PROTEIN 1-RELATED"/>
    <property type="match status" value="1"/>
</dbReference>
<proteinExistence type="inferred from homology"/>
<keyword evidence="4 10" id="KW-1133">Transmembrane helix</keyword>
<evidence type="ECO:0000256" key="4">
    <source>
        <dbReference type="ARBA" id="ARBA00022989"/>
    </source>
</evidence>
<comment type="function">
    <text evidence="9 10">Fluoride-specific ion channel. Important for reducing fluoride concentration in the cell, thus reducing its toxicity.</text>
</comment>
<dbReference type="RefSeq" id="WP_097159676.1">
    <property type="nucleotide sequence ID" value="NZ_JBEPMQ010000008.1"/>
</dbReference>
<keyword evidence="12" id="KW-1185">Reference proteome</keyword>
<dbReference type="GO" id="GO:0062054">
    <property type="term" value="F:fluoride channel activity"/>
    <property type="evidence" value="ECO:0007669"/>
    <property type="project" value="UniProtKB-UniRule"/>
</dbReference>
<keyword evidence="10" id="KW-0915">Sodium</keyword>
<evidence type="ECO:0000256" key="2">
    <source>
        <dbReference type="ARBA" id="ARBA00022475"/>
    </source>
</evidence>
<dbReference type="AlphaFoldDB" id="A0A285D3P1"/>
<keyword evidence="10" id="KW-0406">Ion transport</keyword>
<comment type="catalytic activity">
    <reaction evidence="8">
        <text>fluoride(in) = fluoride(out)</text>
        <dbReference type="Rhea" id="RHEA:76159"/>
        <dbReference type="ChEBI" id="CHEBI:17051"/>
    </reaction>
    <physiologicalReaction direction="left-to-right" evidence="8">
        <dbReference type="Rhea" id="RHEA:76160"/>
    </physiologicalReaction>
</comment>
<dbReference type="InterPro" id="IPR003691">
    <property type="entry name" value="FluC"/>
</dbReference>
<sequence length="125" mass="13509">MVRTIVVGFGGGVGALTRFIFLDPSTVFPYSTLLINVSGSFLITLFTYLWLERELLKGLLVTGFCGGFTTMSTFSSEVAVLFNLNIWVACLYILLSVGLGVTGAVAGEKAARLVKKRKRSSPYVS</sequence>
<evidence type="ECO:0000256" key="6">
    <source>
        <dbReference type="ARBA" id="ARBA00023303"/>
    </source>
</evidence>
<keyword evidence="10" id="KW-0479">Metal-binding</keyword>
<evidence type="ECO:0000256" key="3">
    <source>
        <dbReference type="ARBA" id="ARBA00022692"/>
    </source>
</evidence>
<dbReference type="EMBL" id="OAOP01000008">
    <property type="protein sequence ID" value="SNX73908.1"/>
    <property type="molecule type" value="Genomic_DNA"/>
</dbReference>
<evidence type="ECO:0000313" key="12">
    <source>
        <dbReference type="Proteomes" id="UP000219546"/>
    </source>
</evidence>
<gene>
    <name evidence="10" type="primary">fluC</name>
    <name evidence="10" type="synonym">crcB</name>
    <name evidence="11" type="ORF">SAMN05877753_10829</name>
</gene>
<evidence type="ECO:0000313" key="11">
    <source>
        <dbReference type="EMBL" id="SNX73908.1"/>
    </source>
</evidence>
<evidence type="ECO:0000256" key="10">
    <source>
        <dbReference type="HAMAP-Rule" id="MF_00454"/>
    </source>
</evidence>
<organism evidence="11 12">
    <name type="scientific">Bacillus oleivorans</name>
    <dbReference type="NCBI Taxonomy" id="1448271"/>
    <lineage>
        <taxon>Bacteria</taxon>
        <taxon>Bacillati</taxon>
        <taxon>Bacillota</taxon>
        <taxon>Bacilli</taxon>
        <taxon>Bacillales</taxon>
        <taxon>Bacillaceae</taxon>
        <taxon>Bacillus</taxon>
    </lineage>
</organism>
<protein>
    <recommendedName>
        <fullName evidence="10">Fluoride-specific ion channel FluC</fullName>
    </recommendedName>
</protein>
<dbReference type="GO" id="GO:0005886">
    <property type="term" value="C:plasma membrane"/>
    <property type="evidence" value="ECO:0007669"/>
    <property type="project" value="UniProtKB-SubCell"/>
</dbReference>
<feature type="transmembrane region" description="Helical" evidence="10">
    <location>
        <begin position="27"/>
        <end position="51"/>
    </location>
</feature>
<dbReference type="GO" id="GO:0140114">
    <property type="term" value="P:cellular detoxification of fluoride"/>
    <property type="evidence" value="ECO:0007669"/>
    <property type="project" value="UniProtKB-UniRule"/>
</dbReference>
<evidence type="ECO:0000256" key="1">
    <source>
        <dbReference type="ARBA" id="ARBA00004651"/>
    </source>
</evidence>
<comment type="subcellular location">
    <subcellularLocation>
        <location evidence="1 10">Cell membrane</location>
        <topology evidence="1 10">Multi-pass membrane protein</topology>
    </subcellularLocation>
</comment>
<evidence type="ECO:0000256" key="5">
    <source>
        <dbReference type="ARBA" id="ARBA00023136"/>
    </source>
</evidence>
<dbReference type="PANTHER" id="PTHR28259">
    <property type="entry name" value="FLUORIDE EXPORT PROTEIN 1-RELATED"/>
    <property type="match status" value="1"/>
</dbReference>
<keyword evidence="2 10" id="KW-1003">Cell membrane</keyword>
<dbReference type="Pfam" id="PF02537">
    <property type="entry name" value="CRCB"/>
    <property type="match status" value="1"/>
</dbReference>
<evidence type="ECO:0000256" key="9">
    <source>
        <dbReference type="ARBA" id="ARBA00049940"/>
    </source>
</evidence>
<keyword evidence="3 10" id="KW-0812">Transmembrane</keyword>